<dbReference type="Proteomes" id="UP000649617">
    <property type="component" value="Unassembled WGS sequence"/>
</dbReference>
<comment type="caution">
    <text evidence="3">The sequence shown here is derived from an EMBL/GenBank/DDBJ whole genome shotgun (WGS) entry which is preliminary data.</text>
</comment>
<reference evidence="3" key="1">
    <citation type="submission" date="2021-02" db="EMBL/GenBank/DDBJ databases">
        <authorList>
            <person name="Dougan E. K."/>
            <person name="Rhodes N."/>
            <person name="Thang M."/>
            <person name="Chan C."/>
        </authorList>
    </citation>
    <scope>NUCLEOTIDE SEQUENCE</scope>
</reference>
<keyword evidence="4" id="KW-1185">Reference proteome</keyword>
<name>A0A812VHK6_SYMPI</name>
<feature type="coiled-coil region" evidence="1">
    <location>
        <begin position="519"/>
        <end position="546"/>
    </location>
</feature>
<feature type="region of interest" description="Disordered" evidence="2">
    <location>
        <begin position="247"/>
        <end position="270"/>
    </location>
</feature>
<evidence type="ECO:0000313" key="3">
    <source>
        <dbReference type="EMBL" id="CAE7620557.1"/>
    </source>
</evidence>
<keyword evidence="1" id="KW-0175">Coiled coil</keyword>
<evidence type="ECO:0000313" key="4">
    <source>
        <dbReference type="Proteomes" id="UP000649617"/>
    </source>
</evidence>
<gene>
    <name evidence="3" type="primary">TBB</name>
    <name evidence="3" type="ORF">SPIL2461_LOCUS16271</name>
</gene>
<accession>A0A812VHK6</accession>
<feature type="region of interest" description="Disordered" evidence="2">
    <location>
        <begin position="431"/>
        <end position="460"/>
    </location>
</feature>
<proteinExistence type="predicted"/>
<feature type="region of interest" description="Disordered" evidence="2">
    <location>
        <begin position="349"/>
        <end position="370"/>
    </location>
</feature>
<feature type="region of interest" description="Disordered" evidence="2">
    <location>
        <begin position="475"/>
        <end position="503"/>
    </location>
</feature>
<dbReference type="OrthoDB" id="10362081at2759"/>
<dbReference type="EMBL" id="CAJNIZ010042112">
    <property type="protein sequence ID" value="CAE7620557.1"/>
    <property type="molecule type" value="Genomic_DNA"/>
</dbReference>
<dbReference type="AlphaFoldDB" id="A0A812VHK6"/>
<organism evidence="3 4">
    <name type="scientific">Symbiodinium pilosum</name>
    <name type="common">Dinoflagellate</name>
    <dbReference type="NCBI Taxonomy" id="2952"/>
    <lineage>
        <taxon>Eukaryota</taxon>
        <taxon>Sar</taxon>
        <taxon>Alveolata</taxon>
        <taxon>Dinophyceae</taxon>
        <taxon>Suessiales</taxon>
        <taxon>Symbiodiniaceae</taxon>
        <taxon>Symbiodinium</taxon>
    </lineage>
</organism>
<evidence type="ECO:0000256" key="2">
    <source>
        <dbReference type="SAM" id="MobiDB-lite"/>
    </source>
</evidence>
<protein>
    <submittedName>
        <fullName evidence="3">TBB protein</fullName>
    </submittedName>
</protein>
<evidence type="ECO:0000256" key="1">
    <source>
        <dbReference type="SAM" id="Coils"/>
    </source>
</evidence>
<sequence>MPRSWPPVRPTVRNFWRSHGAIAEVEKESLGEWTQDKEEEEESVASEAEVWKIDKSWMKFHRSRLAKARVKKRLVDLARNRLLTPLEDKAGTSLAFSAAGRDDSLQLQAEDILQVWLDCLLVALEEEVLEESPIVEVLRTNDLQDVSKDKLKGPAKERLLKFYRRLDQVLKILENKSYRKYYQNLLAESQQRQQLFQQQNEVLHDYVCELEKEFADISDAIYNYRSKKELMLTKLAGLLDRGECTHISDRPEEEGQPNDRVEASDQPSPMTATVAVCRSQRAGEAPRCPANVASGPVKRRRKQTKQTNNAAENHTLHSCLAYLLQNKVSAAAGLRYQDMVYRLHSKIPPEKDAEQTGPLFTTRSDCKETGRHLDVSPEEALEAAWRAGEVQTMQAETESVEPQPDNMSDLDETELAESLQMLGRNGAPDIVQGQEVASPSSVKRKQDSDENGQESGSDLAEEDLRKAMTRLLPSKAQQEETDAQREPAVAEPPPAASAARDLSDAEALKAQSTVLDPEIEILKIKVQEAMKKTAQAQMRLRRKKAEEMLIGALVKHCEAACRVYSQALDRSTAS</sequence>